<keyword evidence="2" id="KW-1185">Reference proteome</keyword>
<dbReference type="InterPro" id="IPR004951">
    <property type="entry name" value="DUF268_CAE_spp"/>
</dbReference>
<dbReference type="Pfam" id="PF03269">
    <property type="entry name" value="DUF268"/>
    <property type="match status" value="1"/>
</dbReference>
<reference evidence="1" key="1">
    <citation type="submission" date="2021-02" db="EMBL/GenBank/DDBJ databases">
        <authorList>
            <person name="Nowell W R."/>
        </authorList>
    </citation>
    <scope>NUCLEOTIDE SEQUENCE</scope>
    <source>
        <strain evidence="1">Ploen Becks lab</strain>
    </source>
</reference>
<evidence type="ECO:0000313" key="1">
    <source>
        <dbReference type="EMBL" id="CAF1062214.1"/>
    </source>
</evidence>
<accession>A0A814L7H3</accession>
<sequence>MSRLSFFNENKCNNIFLNMLDLHSSYGTLEPHENFIKKFINKSNIPVENQVLLNHEYLCLKRDTNKFNLIKNSHINEIINLIENNKNYYNSYNDVHFDKTLRFFKNGFRNIAILGDYDCDYTPWIESVIINLIPDAKITLIDYQQREYENKNITWKHMVDYLKAPNLEKFDMVINYKTIEKTGLGRFGEEISLDSDLETVQLMKCLLRKNGILLMTLSLNKYGEHSYVGYNSGRLYSSDRLDIIKKNWNILIEEMFNFGSDLIMALEKI</sequence>
<evidence type="ECO:0000313" key="2">
    <source>
        <dbReference type="Proteomes" id="UP000663879"/>
    </source>
</evidence>
<gene>
    <name evidence="1" type="ORF">OXX778_LOCUS19337</name>
</gene>
<proteinExistence type="predicted"/>
<name>A0A814L7H3_9BILA</name>
<organism evidence="1 2">
    <name type="scientific">Brachionus calyciflorus</name>
    <dbReference type="NCBI Taxonomy" id="104777"/>
    <lineage>
        <taxon>Eukaryota</taxon>
        <taxon>Metazoa</taxon>
        <taxon>Spiralia</taxon>
        <taxon>Gnathifera</taxon>
        <taxon>Rotifera</taxon>
        <taxon>Eurotatoria</taxon>
        <taxon>Monogononta</taxon>
        <taxon>Pseudotrocha</taxon>
        <taxon>Ploima</taxon>
        <taxon>Brachionidae</taxon>
        <taxon>Brachionus</taxon>
    </lineage>
</organism>
<dbReference type="Proteomes" id="UP000663879">
    <property type="component" value="Unassembled WGS sequence"/>
</dbReference>
<protein>
    <submittedName>
        <fullName evidence="1">Uncharacterized protein</fullName>
    </submittedName>
</protein>
<dbReference type="EMBL" id="CAJNOC010005794">
    <property type="protein sequence ID" value="CAF1062214.1"/>
    <property type="molecule type" value="Genomic_DNA"/>
</dbReference>
<comment type="caution">
    <text evidence="1">The sequence shown here is derived from an EMBL/GenBank/DDBJ whole genome shotgun (WGS) entry which is preliminary data.</text>
</comment>
<dbReference type="AlphaFoldDB" id="A0A814L7H3"/>
<dbReference type="OrthoDB" id="10459517at2759"/>